<dbReference type="SUPFAM" id="SSF64518">
    <property type="entry name" value="Phase 1 flagellin"/>
    <property type="match status" value="1"/>
</dbReference>
<comment type="subcellular location">
    <subcellularLocation>
        <location evidence="3">Secreted</location>
    </subcellularLocation>
    <subcellularLocation>
        <location evidence="3">Bacterial flagellum</location>
    </subcellularLocation>
</comment>
<keyword evidence="7" id="KW-1185">Reference proteome</keyword>
<evidence type="ECO:0000313" key="6">
    <source>
        <dbReference type="EMBL" id="KZE31725.1"/>
    </source>
</evidence>
<keyword evidence="6" id="KW-0969">Cilium</keyword>
<dbReference type="GO" id="GO:0009288">
    <property type="term" value="C:bacterial-type flagellum"/>
    <property type="evidence" value="ECO:0007669"/>
    <property type="project" value="UniProtKB-SubCell"/>
</dbReference>
<evidence type="ECO:0000259" key="5">
    <source>
        <dbReference type="Pfam" id="PF00700"/>
    </source>
</evidence>
<feature type="domain" description="Flagellin C-terminal" evidence="5">
    <location>
        <begin position="204"/>
        <end position="288"/>
    </location>
</feature>
<keyword evidence="2 3" id="KW-0975">Bacterial flagellum</keyword>
<dbReference type="Gene3D" id="1.20.1330.10">
    <property type="entry name" value="f41 fragment of flagellin, N-terminal domain"/>
    <property type="match status" value="1"/>
</dbReference>
<dbReference type="PANTHER" id="PTHR42792:SF2">
    <property type="entry name" value="FLAGELLIN"/>
    <property type="match status" value="1"/>
</dbReference>
<dbReference type="AlphaFoldDB" id="A0A165F6R6"/>
<evidence type="ECO:0000256" key="3">
    <source>
        <dbReference type="RuleBase" id="RU362073"/>
    </source>
</evidence>
<dbReference type="PANTHER" id="PTHR42792">
    <property type="entry name" value="FLAGELLIN"/>
    <property type="match status" value="1"/>
</dbReference>
<reference evidence="7" key="1">
    <citation type="submission" date="2016-01" db="EMBL/GenBank/DDBJ databases">
        <title>Draft genome of Chromobacterium sp. F49.</title>
        <authorList>
            <person name="Hong K.W."/>
        </authorList>
    </citation>
    <scope>NUCLEOTIDE SEQUENCE [LARGE SCALE GENOMIC DNA]</scope>
    <source>
        <strain evidence="7">CN10</strain>
    </source>
</reference>
<gene>
    <name evidence="6" type="ORF">AVW16_00645</name>
</gene>
<dbReference type="GO" id="GO:0005576">
    <property type="term" value="C:extracellular region"/>
    <property type="evidence" value="ECO:0007669"/>
    <property type="project" value="UniProtKB-SubCell"/>
</dbReference>
<feature type="domain" description="Flagellin N-terminal" evidence="4">
    <location>
        <begin position="6"/>
        <end position="138"/>
    </location>
</feature>
<dbReference type="OrthoDB" id="9796789at2"/>
<comment type="function">
    <text evidence="3">Flagellin is the subunit protein which polymerizes to form the filaments of bacterial flagella.</text>
</comment>
<dbReference type="STRING" id="1452487.AVW16_00645"/>
<keyword evidence="3" id="KW-0964">Secreted</keyword>
<dbReference type="Proteomes" id="UP000076625">
    <property type="component" value="Unassembled WGS sequence"/>
</dbReference>
<organism evidence="6 7">
    <name type="scientific">Crenobacter luteus</name>
    <dbReference type="NCBI Taxonomy" id="1452487"/>
    <lineage>
        <taxon>Bacteria</taxon>
        <taxon>Pseudomonadati</taxon>
        <taxon>Pseudomonadota</taxon>
        <taxon>Betaproteobacteria</taxon>
        <taxon>Neisseriales</taxon>
        <taxon>Neisseriaceae</taxon>
        <taxon>Crenobacter</taxon>
    </lineage>
</organism>
<comment type="similarity">
    <text evidence="1 3">Belongs to the bacterial flagellin family.</text>
</comment>
<evidence type="ECO:0000256" key="2">
    <source>
        <dbReference type="ARBA" id="ARBA00023143"/>
    </source>
</evidence>
<dbReference type="Pfam" id="PF00700">
    <property type="entry name" value="Flagellin_C"/>
    <property type="match status" value="1"/>
</dbReference>
<comment type="caution">
    <text evidence="6">The sequence shown here is derived from an EMBL/GenBank/DDBJ whole genome shotgun (WGS) entry which is preliminary data.</text>
</comment>
<name>A0A165F6R6_9NEIS</name>
<keyword evidence="6" id="KW-0282">Flagellum</keyword>
<dbReference type="InterPro" id="IPR046358">
    <property type="entry name" value="Flagellin_C"/>
</dbReference>
<accession>A0A165F6R6</accession>
<dbReference type="GO" id="GO:0005198">
    <property type="term" value="F:structural molecule activity"/>
    <property type="evidence" value="ECO:0007669"/>
    <property type="project" value="UniProtKB-UniRule"/>
</dbReference>
<dbReference type="RefSeq" id="WP_066612500.1">
    <property type="nucleotide sequence ID" value="NZ_LQQU01000023.1"/>
</dbReference>
<dbReference type="PRINTS" id="PR00207">
    <property type="entry name" value="FLAGELLIN"/>
</dbReference>
<dbReference type="InterPro" id="IPR001492">
    <property type="entry name" value="Flagellin"/>
</dbReference>
<evidence type="ECO:0000259" key="4">
    <source>
        <dbReference type="Pfam" id="PF00669"/>
    </source>
</evidence>
<dbReference type="Pfam" id="PF00669">
    <property type="entry name" value="Flagellin_N"/>
    <property type="match status" value="1"/>
</dbReference>
<keyword evidence="6" id="KW-0966">Cell projection</keyword>
<evidence type="ECO:0000256" key="1">
    <source>
        <dbReference type="ARBA" id="ARBA00005709"/>
    </source>
</evidence>
<evidence type="ECO:0000313" key="7">
    <source>
        <dbReference type="Proteomes" id="UP000076625"/>
    </source>
</evidence>
<protein>
    <recommendedName>
        <fullName evidence="3">Flagellin</fullName>
    </recommendedName>
</protein>
<proteinExistence type="inferred from homology"/>
<dbReference type="EMBL" id="LQQU01000023">
    <property type="protein sequence ID" value="KZE31725.1"/>
    <property type="molecule type" value="Genomic_DNA"/>
</dbReference>
<dbReference type="InterPro" id="IPR001029">
    <property type="entry name" value="Flagellin_N"/>
</dbReference>
<sequence length="289" mass="29469">MLSLHTNAAALFTKSNLNASQNGLTTAMTRLGTGFRINSAMDDAAGLQIATRLDAQSRGMSAAMKNTQNGISMLQTADGALSEVSNILLRMKDLATEAANGTASADDKTALQAEFDALGQELGNIMNNTKFGGTDLLKAGSGKLTGAIDFQIGASAAEVLTMDLGTGGNDEMGALDTALGAATANYTAAGVGTELTGSANATITLLDTAIAATGAVRSAIGANANRLGHVYNNLANVNNNTQIAKSRIMDTDYATETASMTAKQMLMQAGVGMLKQSGSMGQLAMSLLQ</sequence>